<evidence type="ECO:0000256" key="2">
    <source>
        <dbReference type="PROSITE-ProRule" id="PRU00169"/>
    </source>
</evidence>
<accession>A0A1F7JHW6</accession>
<dbReference type="AlphaFoldDB" id="A0A1F7JHW6"/>
<protein>
    <recommendedName>
        <fullName evidence="3">Response regulatory domain-containing protein</fullName>
    </recommendedName>
</protein>
<name>A0A1F7JHW6_9BACT</name>
<dbReference type="InterPro" id="IPR001789">
    <property type="entry name" value="Sig_transdc_resp-reg_receiver"/>
</dbReference>
<dbReference type="EMBL" id="MGAU01000020">
    <property type="protein sequence ID" value="OGK55208.1"/>
    <property type="molecule type" value="Genomic_DNA"/>
</dbReference>
<dbReference type="Gene3D" id="3.40.50.2300">
    <property type="match status" value="1"/>
</dbReference>
<evidence type="ECO:0000313" key="4">
    <source>
        <dbReference type="EMBL" id="OGK55208.1"/>
    </source>
</evidence>
<comment type="caution">
    <text evidence="4">The sequence shown here is derived from an EMBL/GenBank/DDBJ whole genome shotgun (WGS) entry which is preliminary data.</text>
</comment>
<dbReference type="InterPro" id="IPR011006">
    <property type="entry name" value="CheY-like_superfamily"/>
</dbReference>
<sequence>MKKILIVDDDKDLQQLYGQSLISAGYEVFHAYSGIEGLTLASLHSPDLILLDLMMPGGKNGFDVLERLRIDKKLSRLKVVVLTNLEGEDKIAKSLGVKDYILKTNITALDLPNILKKQFSWLGL</sequence>
<dbReference type="CDD" id="cd17574">
    <property type="entry name" value="REC_OmpR"/>
    <property type="match status" value="1"/>
</dbReference>
<reference evidence="4 5" key="1">
    <citation type="journal article" date="2016" name="Nat. Commun.">
        <title>Thousands of microbial genomes shed light on interconnected biogeochemical processes in an aquifer system.</title>
        <authorList>
            <person name="Anantharaman K."/>
            <person name="Brown C.T."/>
            <person name="Hug L.A."/>
            <person name="Sharon I."/>
            <person name="Castelle C.J."/>
            <person name="Probst A.J."/>
            <person name="Thomas B.C."/>
            <person name="Singh A."/>
            <person name="Wilkins M.J."/>
            <person name="Karaoz U."/>
            <person name="Brodie E.L."/>
            <person name="Williams K.H."/>
            <person name="Hubbard S.S."/>
            <person name="Banfield J.F."/>
        </authorList>
    </citation>
    <scope>NUCLEOTIDE SEQUENCE [LARGE SCALE GENOMIC DNA]</scope>
</reference>
<dbReference type="PANTHER" id="PTHR44591">
    <property type="entry name" value="STRESS RESPONSE REGULATOR PROTEIN 1"/>
    <property type="match status" value="1"/>
</dbReference>
<dbReference type="Pfam" id="PF00072">
    <property type="entry name" value="Response_reg"/>
    <property type="match status" value="1"/>
</dbReference>
<feature type="modified residue" description="4-aspartylphosphate" evidence="2">
    <location>
        <position position="52"/>
    </location>
</feature>
<dbReference type="InterPro" id="IPR050595">
    <property type="entry name" value="Bact_response_regulator"/>
</dbReference>
<evidence type="ECO:0000313" key="5">
    <source>
        <dbReference type="Proteomes" id="UP000178486"/>
    </source>
</evidence>
<dbReference type="PROSITE" id="PS50110">
    <property type="entry name" value="RESPONSE_REGULATORY"/>
    <property type="match status" value="1"/>
</dbReference>
<gene>
    <name evidence="4" type="ORF">A3B56_03120</name>
</gene>
<evidence type="ECO:0000256" key="1">
    <source>
        <dbReference type="ARBA" id="ARBA00022553"/>
    </source>
</evidence>
<dbReference type="PANTHER" id="PTHR44591:SF3">
    <property type="entry name" value="RESPONSE REGULATORY DOMAIN-CONTAINING PROTEIN"/>
    <property type="match status" value="1"/>
</dbReference>
<dbReference type="SMART" id="SM00448">
    <property type="entry name" value="REC"/>
    <property type="match status" value="1"/>
</dbReference>
<proteinExistence type="predicted"/>
<dbReference type="Proteomes" id="UP000178486">
    <property type="component" value="Unassembled WGS sequence"/>
</dbReference>
<keyword evidence="1 2" id="KW-0597">Phosphoprotein</keyword>
<organism evidence="4 5">
    <name type="scientific">Candidatus Roizmanbacteria bacterium RIFCSPLOWO2_01_FULL_45_11</name>
    <dbReference type="NCBI Taxonomy" id="1802070"/>
    <lineage>
        <taxon>Bacteria</taxon>
        <taxon>Candidatus Roizmaniibacteriota</taxon>
    </lineage>
</organism>
<dbReference type="SUPFAM" id="SSF52172">
    <property type="entry name" value="CheY-like"/>
    <property type="match status" value="1"/>
</dbReference>
<evidence type="ECO:0000259" key="3">
    <source>
        <dbReference type="PROSITE" id="PS50110"/>
    </source>
</evidence>
<dbReference type="GO" id="GO:0000160">
    <property type="term" value="P:phosphorelay signal transduction system"/>
    <property type="evidence" value="ECO:0007669"/>
    <property type="project" value="InterPro"/>
</dbReference>
<feature type="domain" description="Response regulatory" evidence="3">
    <location>
        <begin position="3"/>
        <end position="118"/>
    </location>
</feature>